<evidence type="ECO:0000313" key="9">
    <source>
        <dbReference type="EMBL" id="MFC5428431.1"/>
    </source>
</evidence>
<keyword evidence="2 6" id="KW-0698">rRNA processing</keyword>
<comment type="catalytic activity">
    <reaction evidence="6">
        <text>tRNA(n+1) + phosphate = tRNA(n) + a ribonucleoside 5'-diphosphate</text>
        <dbReference type="Rhea" id="RHEA:10628"/>
        <dbReference type="Rhea" id="RHEA-COMP:17343"/>
        <dbReference type="Rhea" id="RHEA-COMP:17344"/>
        <dbReference type="ChEBI" id="CHEBI:43474"/>
        <dbReference type="ChEBI" id="CHEBI:57930"/>
        <dbReference type="ChEBI" id="CHEBI:173114"/>
        <dbReference type="EC" id="2.7.7.56"/>
    </reaction>
</comment>
<keyword evidence="6 9" id="KW-0808">Transferase</keyword>
<keyword evidence="3 6" id="KW-0820">tRNA-binding</keyword>
<comment type="similarity">
    <text evidence="1 6">Belongs to the RNase PH family.</text>
</comment>
<dbReference type="Proteomes" id="UP001596103">
    <property type="component" value="Unassembled WGS sequence"/>
</dbReference>
<evidence type="ECO:0000256" key="3">
    <source>
        <dbReference type="ARBA" id="ARBA00022555"/>
    </source>
</evidence>
<sequence length="246" mass="26478">MTQTIQRPSGRPASQLRDVRITRHYTKYAEGSVLVEFGDTKVLCTASVSESVPPFLRDKGQGWLTAEYGMLPRATHTRSDREAARGKQTGRTQEIQRLIGRALRAVFDLETLGARTINLDCDVIQADGGTRTASITGAFVAAHDAVSKLLAMGRIERSPITDYVAAISVGMYEGAPVLDLDYAEDSQCDTDMNVVMTGSGGIVEIQGTAEGTPFSRAEMDALVDLAQSGIRTLVEKQKAALESAHG</sequence>
<dbReference type="CDD" id="cd11362">
    <property type="entry name" value="RNase_PH_bact"/>
    <property type="match status" value="1"/>
</dbReference>
<feature type="binding site" evidence="6">
    <location>
        <begin position="129"/>
        <end position="131"/>
    </location>
    <ligand>
        <name>phosphate</name>
        <dbReference type="ChEBI" id="CHEBI:43474"/>
        <note>substrate</note>
    </ligand>
</feature>
<dbReference type="HAMAP" id="MF_00564">
    <property type="entry name" value="RNase_PH"/>
    <property type="match status" value="1"/>
</dbReference>
<keyword evidence="10" id="KW-1185">Reference proteome</keyword>
<gene>
    <name evidence="6 9" type="primary">rph</name>
    <name evidence="9" type="ORF">ACFPTO_06375</name>
</gene>
<dbReference type="PANTHER" id="PTHR11953:SF0">
    <property type="entry name" value="EXOSOME COMPLEX COMPONENT RRP41"/>
    <property type="match status" value="1"/>
</dbReference>
<proteinExistence type="inferred from homology"/>
<dbReference type="Gene3D" id="3.30.230.70">
    <property type="entry name" value="GHMP Kinase, N-terminal domain"/>
    <property type="match status" value="1"/>
</dbReference>
<dbReference type="InterPro" id="IPR027408">
    <property type="entry name" value="PNPase/RNase_PH_dom_sf"/>
</dbReference>
<dbReference type="InterPro" id="IPR015847">
    <property type="entry name" value="ExoRNase_PH_dom2"/>
</dbReference>
<reference evidence="10" key="1">
    <citation type="journal article" date="2019" name="Int. J. Syst. Evol. Microbiol.">
        <title>The Global Catalogue of Microorganisms (GCM) 10K type strain sequencing project: providing services to taxonomists for standard genome sequencing and annotation.</title>
        <authorList>
            <consortium name="The Broad Institute Genomics Platform"/>
            <consortium name="The Broad Institute Genome Sequencing Center for Infectious Disease"/>
            <person name="Wu L."/>
            <person name="Ma J."/>
        </authorList>
    </citation>
    <scope>NUCLEOTIDE SEQUENCE [LARGE SCALE GENOMIC DNA]</scope>
    <source>
        <strain evidence="10">CCUG 56042</strain>
    </source>
</reference>
<keyword evidence="5" id="KW-0694">RNA-binding</keyword>
<dbReference type="InterPro" id="IPR002381">
    <property type="entry name" value="RNase_PH_bac-type"/>
</dbReference>
<comment type="caution">
    <text evidence="9">The sequence shown here is derived from an EMBL/GenBank/DDBJ whole genome shotgun (WGS) entry which is preliminary data.</text>
</comment>
<dbReference type="Pfam" id="PF03725">
    <property type="entry name" value="RNase_PH_C"/>
    <property type="match status" value="1"/>
</dbReference>
<dbReference type="SUPFAM" id="SSF54211">
    <property type="entry name" value="Ribosomal protein S5 domain 2-like"/>
    <property type="match status" value="1"/>
</dbReference>
<evidence type="ECO:0000259" key="7">
    <source>
        <dbReference type="Pfam" id="PF01138"/>
    </source>
</evidence>
<feature type="domain" description="Exoribonuclease phosphorolytic" evidence="8">
    <location>
        <begin position="162"/>
        <end position="228"/>
    </location>
</feature>
<dbReference type="InterPro" id="IPR018336">
    <property type="entry name" value="RNase_PH_CS"/>
</dbReference>
<organism evidence="9 10">
    <name type="scientific">Paraburkholderia denitrificans</name>
    <dbReference type="NCBI Taxonomy" id="694025"/>
    <lineage>
        <taxon>Bacteria</taxon>
        <taxon>Pseudomonadati</taxon>
        <taxon>Pseudomonadota</taxon>
        <taxon>Betaproteobacteria</taxon>
        <taxon>Burkholderiales</taxon>
        <taxon>Burkholderiaceae</taxon>
        <taxon>Paraburkholderia</taxon>
    </lineage>
</organism>
<evidence type="ECO:0000256" key="2">
    <source>
        <dbReference type="ARBA" id="ARBA00022552"/>
    </source>
</evidence>
<keyword evidence="6 9" id="KW-0548">Nucleotidyltransferase</keyword>
<comment type="function">
    <text evidence="6">Phosphorolytic 3'-5' exoribonuclease that plays an important role in tRNA 3'-end maturation. Removes nucleotide residues following the 3'-CCA terminus of tRNAs; can also add nucleotides to the ends of RNA molecules by using nucleoside diphosphates as substrates, but this may not be physiologically important. Probably plays a role in initiation of 16S rRNA degradation (leading to ribosome degradation) during starvation.</text>
</comment>
<dbReference type="InterPro" id="IPR020568">
    <property type="entry name" value="Ribosomal_Su5_D2-typ_SF"/>
</dbReference>
<dbReference type="Pfam" id="PF01138">
    <property type="entry name" value="RNase_PH"/>
    <property type="match status" value="1"/>
</dbReference>
<dbReference type="GO" id="GO:0009022">
    <property type="term" value="F:tRNA nucleotidyltransferase activity"/>
    <property type="evidence" value="ECO:0007669"/>
    <property type="project" value="UniProtKB-EC"/>
</dbReference>
<feature type="binding site" evidence="6">
    <location>
        <position position="91"/>
    </location>
    <ligand>
        <name>phosphate</name>
        <dbReference type="ChEBI" id="CHEBI:43474"/>
        <note>substrate</note>
    </ligand>
</feature>
<comment type="subunit">
    <text evidence="6">Homohexameric ring arranged as a trimer of dimers.</text>
</comment>
<protein>
    <recommendedName>
        <fullName evidence="6">Ribonuclease PH</fullName>
        <shortName evidence="6">RNase PH</shortName>
        <ecNumber evidence="6">2.7.7.56</ecNumber>
    </recommendedName>
    <alternativeName>
        <fullName evidence="6">tRNA nucleotidyltransferase</fullName>
    </alternativeName>
</protein>
<dbReference type="NCBIfam" id="TIGR01966">
    <property type="entry name" value="RNasePH"/>
    <property type="match status" value="1"/>
</dbReference>
<dbReference type="EC" id="2.7.7.56" evidence="6"/>
<dbReference type="InterPro" id="IPR001247">
    <property type="entry name" value="ExoRNase_PH_dom1"/>
</dbReference>
<dbReference type="InterPro" id="IPR050080">
    <property type="entry name" value="RNase_PH"/>
</dbReference>
<accession>A0ABW0J5U4</accession>
<evidence type="ECO:0000259" key="8">
    <source>
        <dbReference type="Pfam" id="PF03725"/>
    </source>
</evidence>
<dbReference type="RefSeq" id="WP_377710225.1">
    <property type="nucleotide sequence ID" value="NZ_JBHSMP010000009.1"/>
</dbReference>
<dbReference type="EMBL" id="JBHSMP010000009">
    <property type="protein sequence ID" value="MFC5428431.1"/>
    <property type="molecule type" value="Genomic_DNA"/>
</dbReference>
<evidence type="ECO:0000256" key="5">
    <source>
        <dbReference type="ARBA" id="ARBA00022884"/>
    </source>
</evidence>
<name>A0ABW0J5U4_9BURK</name>
<dbReference type="InterPro" id="IPR036345">
    <property type="entry name" value="ExoRNase_PH_dom2_sf"/>
</dbReference>
<evidence type="ECO:0000256" key="6">
    <source>
        <dbReference type="HAMAP-Rule" id="MF_00564"/>
    </source>
</evidence>
<feature type="domain" description="Exoribonuclease phosphorolytic" evidence="7">
    <location>
        <begin position="15"/>
        <end position="145"/>
    </location>
</feature>
<keyword evidence="4 6" id="KW-0819">tRNA processing</keyword>
<evidence type="ECO:0000256" key="4">
    <source>
        <dbReference type="ARBA" id="ARBA00022694"/>
    </source>
</evidence>
<dbReference type="SUPFAM" id="SSF55666">
    <property type="entry name" value="Ribonuclease PH domain 2-like"/>
    <property type="match status" value="1"/>
</dbReference>
<evidence type="ECO:0000313" key="10">
    <source>
        <dbReference type="Proteomes" id="UP001596103"/>
    </source>
</evidence>
<dbReference type="PROSITE" id="PS01277">
    <property type="entry name" value="RIBONUCLEASE_PH"/>
    <property type="match status" value="1"/>
</dbReference>
<dbReference type="PANTHER" id="PTHR11953">
    <property type="entry name" value="EXOSOME COMPLEX COMPONENT"/>
    <property type="match status" value="1"/>
</dbReference>
<evidence type="ECO:0000256" key="1">
    <source>
        <dbReference type="ARBA" id="ARBA00006678"/>
    </source>
</evidence>